<evidence type="ECO:0000259" key="4">
    <source>
        <dbReference type="Pfam" id="PF03328"/>
    </source>
</evidence>
<evidence type="ECO:0000313" key="6">
    <source>
        <dbReference type="Proteomes" id="UP001199469"/>
    </source>
</evidence>
<comment type="similarity">
    <text evidence="1">Belongs to the HpcH/HpaI aldolase family.</text>
</comment>
<comment type="caution">
    <text evidence="5">The sequence shown here is derived from an EMBL/GenBank/DDBJ whole genome shotgun (WGS) entry which is preliminary data.</text>
</comment>
<dbReference type="SUPFAM" id="SSF51621">
    <property type="entry name" value="Phosphoenolpyruvate/pyruvate domain"/>
    <property type="match status" value="1"/>
</dbReference>
<evidence type="ECO:0000256" key="2">
    <source>
        <dbReference type="ARBA" id="ARBA00022723"/>
    </source>
</evidence>
<dbReference type="Pfam" id="PF03328">
    <property type="entry name" value="HpcH_HpaI"/>
    <property type="match status" value="1"/>
</dbReference>
<organism evidence="5 6">
    <name type="scientific">Actinomycetospora endophytica</name>
    <dbReference type="NCBI Taxonomy" id="2291215"/>
    <lineage>
        <taxon>Bacteria</taxon>
        <taxon>Bacillati</taxon>
        <taxon>Actinomycetota</taxon>
        <taxon>Actinomycetes</taxon>
        <taxon>Pseudonocardiales</taxon>
        <taxon>Pseudonocardiaceae</taxon>
        <taxon>Actinomycetospora</taxon>
    </lineage>
</organism>
<evidence type="ECO:0000256" key="3">
    <source>
        <dbReference type="ARBA" id="ARBA00023239"/>
    </source>
</evidence>
<dbReference type="PANTHER" id="PTHR30502">
    <property type="entry name" value="2-KETO-3-DEOXY-L-RHAMNONATE ALDOLASE"/>
    <property type="match status" value="1"/>
</dbReference>
<gene>
    <name evidence="5" type="ORF">LQ327_17190</name>
</gene>
<evidence type="ECO:0000256" key="1">
    <source>
        <dbReference type="ARBA" id="ARBA00005568"/>
    </source>
</evidence>
<dbReference type="EMBL" id="JAJNDB010000003">
    <property type="protein sequence ID" value="MCD2195104.1"/>
    <property type="molecule type" value="Genomic_DNA"/>
</dbReference>
<feature type="domain" description="HpcH/HpaI aldolase/citrate lyase" evidence="4">
    <location>
        <begin position="9"/>
        <end position="223"/>
    </location>
</feature>
<reference evidence="5 6" key="1">
    <citation type="submission" date="2021-11" db="EMBL/GenBank/DDBJ databases">
        <title>Draft genome sequence of Actinomycetospora sp. SF1 isolated from the rhizosphere soil.</title>
        <authorList>
            <person name="Duangmal K."/>
            <person name="Chantavorakit T."/>
        </authorList>
    </citation>
    <scope>NUCLEOTIDE SEQUENCE [LARGE SCALE GENOMIC DNA]</scope>
    <source>
        <strain evidence="5 6">TBRC 5722</strain>
    </source>
</reference>
<evidence type="ECO:0000313" key="5">
    <source>
        <dbReference type="EMBL" id="MCD2195104.1"/>
    </source>
</evidence>
<sequence>MSLLDGPSFGAWVTSPDPVQAEAVAAAGFAWVLVDTQHGTVTEAALPAVLPAVELGGAVPLVRVAAIDERLIGSALDLGARGVVVPLVSGPDDAALAVRAAHYPPEGARSFGPARHGGHGSRTERPLVLPMVETAAALDRLDEIADVPGVDGLFLGTVDLGLDLGLGVVSGPLPERLAAAVDATVAAARRRDLPVGGVAADADAVTDLVGRGLTFLTVAADRAVIASGMARALSSAKERSDGA</sequence>
<dbReference type="InterPro" id="IPR040442">
    <property type="entry name" value="Pyrv_kinase-like_dom_sf"/>
</dbReference>
<dbReference type="PANTHER" id="PTHR30502:SF0">
    <property type="entry name" value="PHOSPHOENOLPYRUVATE CARBOXYLASE FAMILY PROTEIN"/>
    <property type="match status" value="1"/>
</dbReference>
<name>A0ABS8PA32_9PSEU</name>
<dbReference type="InterPro" id="IPR005000">
    <property type="entry name" value="Aldolase/citrate-lyase_domain"/>
</dbReference>
<keyword evidence="3 5" id="KW-0456">Lyase</keyword>
<dbReference type="GO" id="GO:0016829">
    <property type="term" value="F:lyase activity"/>
    <property type="evidence" value="ECO:0007669"/>
    <property type="project" value="UniProtKB-KW"/>
</dbReference>
<proteinExistence type="inferred from homology"/>
<dbReference type="Proteomes" id="UP001199469">
    <property type="component" value="Unassembled WGS sequence"/>
</dbReference>
<protein>
    <submittedName>
        <fullName evidence="5">Aldolase/citrate lyase family protein</fullName>
    </submittedName>
</protein>
<dbReference type="Gene3D" id="3.20.20.60">
    <property type="entry name" value="Phosphoenolpyruvate-binding domains"/>
    <property type="match status" value="1"/>
</dbReference>
<keyword evidence="6" id="KW-1185">Reference proteome</keyword>
<dbReference type="InterPro" id="IPR050251">
    <property type="entry name" value="HpcH-HpaI_aldolase"/>
</dbReference>
<dbReference type="InterPro" id="IPR015813">
    <property type="entry name" value="Pyrv/PenolPyrv_kinase-like_dom"/>
</dbReference>
<keyword evidence="2" id="KW-0479">Metal-binding</keyword>
<dbReference type="RefSeq" id="WP_230735818.1">
    <property type="nucleotide sequence ID" value="NZ_JAJNDB010000003.1"/>
</dbReference>
<accession>A0ABS8PA32</accession>